<dbReference type="SUPFAM" id="SSF82199">
    <property type="entry name" value="SET domain"/>
    <property type="match status" value="5"/>
</dbReference>
<feature type="domain" description="Post-SET" evidence="5">
    <location>
        <begin position="526"/>
        <end position="542"/>
    </location>
</feature>
<keyword evidence="2" id="KW-0808">Transferase</keyword>
<dbReference type="PANTHER" id="PTHR12350:SF21">
    <property type="entry name" value="SET DOMAIN-CONTAINING PROTEIN"/>
    <property type="match status" value="1"/>
</dbReference>
<feature type="domain" description="SET" evidence="4">
    <location>
        <begin position="486"/>
        <end position="815"/>
    </location>
</feature>
<dbReference type="GO" id="GO:0032259">
    <property type="term" value="P:methylation"/>
    <property type="evidence" value="ECO:0007669"/>
    <property type="project" value="UniProtKB-KW"/>
</dbReference>
<dbReference type="PROSITE" id="PS50868">
    <property type="entry name" value="POST_SET"/>
    <property type="match status" value="1"/>
</dbReference>
<protein>
    <submittedName>
        <fullName evidence="6">SET domain containing protein, putative</fullName>
    </submittedName>
</protein>
<dbReference type="SMART" id="SM00508">
    <property type="entry name" value="PostSET"/>
    <property type="match status" value="7"/>
</dbReference>
<reference evidence="6 7" key="1">
    <citation type="submission" date="2020-08" db="EMBL/GenBank/DDBJ databases">
        <authorList>
            <person name="Newling K."/>
            <person name="Davey J."/>
            <person name="Forrester S."/>
        </authorList>
    </citation>
    <scope>NUCLEOTIDE SEQUENCE [LARGE SCALE GENOMIC DNA]</scope>
    <source>
        <strain evidence="7">Crithidia deanei Carvalho (ATCC PRA-265)</strain>
    </source>
</reference>
<evidence type="ECO:0000256" key="1">
    <source>
        <dbReference type="ARBA" id="ARBA00022603"/>
    </source>
</evidence>
<gene>
    <name evidence="6" type="ORF">ADEAN_000402500</name>
</gene>
<evidence type="ECO:0000259" key="4">
    <source>
        <dbReference type="PROSITE" id="PS50280"/>
    </source>
</evidence>
<dbReference type="Proteomes" id="UP000515908">
    <property type="component" value="Chromosome 07"/>
</dbReference>
<dbReference type="OrthoDB" id="5984008at2759"/>
<dbReference type="PANTHER" id="PTHR12350">
    <property type="entry name" value="HISTONE-LYSINE N-METHYLTRANSFERASE-RELATED"/>
    <property type="match status" value="1"/>
</dbReference>
<feature type="domain" description="SET" evidence="4">
    <location>
        <begin position="1010"/>
        <end position="1107"/>
    </location>
</feature>
<keyword evidence="7" id="KW-1185">Reference proteome</keyword>
<feature type="domain" description="SET" evidence="4">
    <location>
        <begin position="1288"/>
        <end position="1393"/>
    </location>
</feature>
<dbReference type="Pfam" id="PF00856">
    <property type="entry name" value="SET"/>
    <property type="match status" value="3"/>
</dbReference>
<accession>A0A7G2CCW9</accession>
<dbReference type="InterPro" id="IPR001214">
    <property type="entry name" value="SET_dom"/>
</dbReference>
<dbReference type="PROSITE" id="PS50280">
    <property type="entry name" value="SET"/>
    <property type="match status" value="3"/>
</dbReference>
<dbReference type="EMBL" id="LR877151">
    <property type="protein sequence ID" value="CAD2216563.1"/>
    <property type="molecule type" value="Genomic_DNA"/>
</dbReference>
<keyword evidence="1" id="KW-0489">Methyltransferase</keyword>
<evidence type="ECO:0000256" key="3">
    <source>
        <dbReference type="ARBA" id="ARBA00022691"/>
    </source>
</evidence>
<keyword evidence="3" id="KW-0949">S-adenosyl-L-methionine</keyword>
<proteinExistence type="predicted"/>
<name>A0A7G2CCW9_9TRYP</name>
<dbReference type="CDD" id="cd08161">
    <property type="entry name" value="SET"/>
    <property type="match status" value="1"/>
</dbReference>
<evidence type="ECO:0000256" key="2">
    <source>
        <dbReference type="ARBA" id="ARBA00022679"/>
    </source>
</evidence>
<dbReference type="GO" id="GO:0008168">
    <property type="term" value="F:methyltransferase activity"/>
    <property type="evidence" value="ECO:0007669"/>
    <property type="project" value="UniProtKB-KW"/>
</dbReference>
<dbReference type="Gene3D" id="2.170.270.10">
    <property type="entry name" value="SET domain"/>
    <property type="match status" value="5"/>
</dbReference>
<dbReference type="InterPro" id="IPR003616">
    <property type="entry name" value="Post-SET_dom"/>
</dbReference>
<evidence type="ECO:0000259" key="5">
    <source>
        <dbReference type="PROSITE" id="PS50868"/>
    </source>
</evidence>
<dbReference type="SMART" id="SM00317">
    <property type="entry name" value="SET"/>
    <property type="match status" value="4"/>
</dbReference>
<sequence>MSTKSTYQAGDIIRPLPSSYKVVGDKLIFPDGGSYHHGESFNATVISHFIVATEPLTSDDVVVLNFNLIFYDTMKSTDSGVFTNPCVTGFRYLEESDKQRLYKYADECVREAAIRDNFLPQEKENGIDVVNRKGSLASVSSQDRAKGEVVFQTTGVLLPFPVRSTVEIPGDLHVRLTGGTEFMRHSCLPNLRLEVEGSEIRGVALRPIEAGELLTFNYLCTEWEVTKVFQCSCNKYCCYGLIKGFKYLDPEQQEHLLPNCCPAVREKYCSPMLRTTSLAALNTTSSLSVQSDGKIVSQMYVAAGTVLVRCADEAVVEGSRLVLGGLRIPHSCDANTCLIEGRLVTSRALVSGDCLTFNINSFSYELNHPFDCDCKSSDCVKRVSGFKSLSNERKDKLWLIASNSARNAALKDNYKIPSSSSMVEVKATESIGQATFAAVNIPSGKCVFHVTGLVIPFPTVYTIYIGQGKHLLFAGGAQCLAHSCQPNTRIVVDPVNGSLDCFATEPIPEGKLISFNYLTTEWDMNEPFPCACGAPNCFKKIEGFAHLSKEDKLRLWSQTTSAVASRFATSTTGSILTNIDREVAAPKGAEGHLHTCQELTSGTLLFECLDYDVVGKYVYFGDVRVPHSCSPSAVFLAGKVVLSQAAPANTVITVNINHLYYTVEAPFQCDCGSDGCVGRVGGFSQLTDAQKDAIILCTDPAVREEACKNGYKNKSSSPLVDVRDNGGMGQATFSTRNIAKGTRFFNVHGLVLPFPTVYTIMLDRGRHLLFADGAQCLAHSCNPNVRIIVDPEGRSLDCLALRDINEGELISFNYLTTEWDMNSPFRCVCESANCFGKIAGFKYLNSVQRQQLWSLCSPAIKSEVNMSGNWSRLSSPELTTDANGHVLASTLIPVGTPVLSASRTQINGNSILVDGISVRHSCAPTAAIVEFRVVLIQQVCEGTEITVDVNCMAYHLTPFECSCSAHAAPHTVKGFAGLSDDEKAARIILADAVVRTEAIQDGYTIPCSSPEVVVKANGDMGQATFAATNIAAGSRFLRVKGLCLSFPTVYTILLSRDRHLLFADGAQCLAHSCDPNVQICIDPLNSTLECEALKDIKAGDLISFNYNTTEWDMNSPFRCLCGAKNCVYDIRGYKNLTKQQRDAILHQTTPAIKELAGLYADTHLPATLKANSTGALVTVAAIPKETIVMELFYMDVQPSQIGVGRDNVVKHSNQSNCVLVEGRLISCVDMTPDTELTVNMNYFVYDMTAIFPRSFSEECKGFRYLDESIKQKYLYLCEPPVRAQAMRDGWIVKSSQSALVVRPNGDMGQTAYATRDIHVGEKLFHCTGLIVPFPTMYTICVGDNKHLLFGDAAECIAHHCDPNVQVVVKNDHTFDFVTVKEIKEGEMVTFNYATTEWDMNSPFICLCGSPYCARTMQGFKHLNNVDRQRLWNITSPVVKAMCAEPAGNSPLKQVA</sequence>
<organism evidence="6 7">
    <name type="scientific">Angomonas deanei</name>
    <dbReference type="NCBI Taxonomy" id="59799"/>
    <lineage>
        <taxon>Eukaryota</taxon>
        <taxon>Discoba</taxon>
        <taxon>Euglenozoa</taxon>
        <taxon>Kinetoplastea</taxon>
        <taxon>Metakinetoplastina</taxon>
        <taxon>Trypanosomatida</taxon>
        <taxon>Trypanosomatidae</taxon>
        <taxon>Strigomonadinae</taxon>
        <taxon>Angomonas</taxon>
    </lineage>
</organism>
<dbReference type="InterPro" id="IPR053201">
    <property type="entry name" value="Flavunoidine_N-MTase"/>
</dbReference>
<dbReference type="InterPro" id="IPR046341">
    <property type="entry name" value="SET_dom_sf"/>
</dbReference>
<evidence type="ECO:0000313" key="7">
    <source>
        <dbReference type="Proteomes" id="UP000515908"/>
    </source>
</evidence>
<evidence type="ECO:0000313" key="6">
    <source>
        <dbReference type="EMBL" id="CAD2216563.1"/>
    </source>
</evidence>
<dbReference type="VEuPathDB" id="TriTrypDB:ADEAN_000402500"/>